<dbReference type="OrthoDB" id="996104at2"/>
<feature type="transmembrane region" description="Helical" evidence="1">
    <location>
        <begin position="106"/>
        <end position="123"/>
    </location>
</feature>
<feature type="transmembrane region" description="Helical" evidence="1">
    <location>
        <begin position="23"/>
        <end position="45"/>
    </location>
</feature>
<keyword evidence="1" id="KW-0472">Membrane</keyword>
<gene>
    <name evidence="2" type="ORF">FDT66_05910</name>
</gene>
<accession>A0A5S3N816</accession>
<feature type="transmembrane region" description="Helical" evidence="1">
    <location>
        <begin position="468"/>
        <end position="492"/>
    </location>
</feature>
<feature type="transmembrane region" description="Helical" evidence="1">
    <location>
        <begin position="444"/>
        <end position="461"/>
    </location>
</feature>
<proteinExistence type="predicted"/>
<dbReference type="AlphaFoldDB" id="A0A5S3N816"/>
<protein>
    <submittedName>
        <fullName evidence="2">Uncharacterized protein</fullName>
    </submittedName>
</protein>
<organism evidence="2 3">
    <name type="scientific">Polaribacter aestuariivivens</name>
    <dbReference type="NCBI Taxonomy" id="2304626"/>
    <lineage>
        <taxon>Bacteria</taxon>
        <taxon>Pseudomonadati</taxon>
        <taxon>Bacteroidota</taxon>
        <taxon>Flavobacteriia</taxon>
        <taxon>Flavobacteriales</taxon>
        <taxon>Flavobacteriaceae</taxon>
    </lineage>
</organism>
<feature type="transmembrane region" description="Helical" evidence="1">
    <location>
        <begin position="517"/>
        <end position="540"/>
    </location>
</feature>
<name>A0A5S3N816_9FLAO</name>
<evidence type="ECO:0000256" key="1">
    <source>
        <dbReference type="SAM" id="Phobius"/>
    </source>
</evidence>
<dbReference type="Proteomes" id="UP000307140">
    <property type="component" value="Unassembled WGS sequence"/>
</dbReference>
<comment type="caution">
    <text evidence="2">The sequence shown here is derived from an EMBL/GenBank/DDBJ whole genome shotgun (WGS) entry which is preliminary data.</text>
</comment>
<keyword evidence="1" id="KW-1133">Transmembrane helix</keyword>
<evidence type="ECO:0000313" key="3">
    <source>
        <dbReference type="Proteomes" id="UP000307140"/>
    </source>
</evidence>
<sequence length="549" mass="65743">MNFINKINKYLLENYPLIWNTRLAWMLVANIFIHLLFFIIGYSSANTIGDLKEFRSLESFFFETSAVYYNFLISIFILLIWIIYYLRNNAFKSLYAFKKWMLFKQFCIIFIILFISGTQYFSFKKGLRTKIKSLYSWQEVNNDIKTFNNISLFFIQNQRDYEIDKKAYPKPFPLKVANNFNKSTDNIDETKPYIEFNNSKFQFYEINEKLWQEDLKQNEFLNIYAKNSFKYRIVKDVSEFKIFLNPSLYNYAATKFTIGQDSTDYKKQLIYFKNILDSQNDFQIKEDLKKGISLANKYELNHNLTVDNWFQLLNNRPNYLLKELINTSNPIIDNYNEFDNNNSRFSDEIPYSKTLYLNFSNLDNLFSNIYFSYHPTFNNLIFNFLLTLALFLSILLFIFKTTDIKTILLSVVASLVVLVVIVWLMSSSKSFLEGENIRNYREFLIMMFISFTIIILSIISYTKHWKKLFIQIIWTLGIFAFPLFFLFSGFAYSKYLDLSHKKIYPKDYDYVSGFEKWFNAFGFSTVILIWLITVCIYSIYIRKLKARPE</sequence>
<keyword evidence="3" id="KW-1185">Reference proteome</keyword>
<feature type="transmembrane region" description="Helical" evidence="1">
    <location>
        <begin position="380"/>
        <end position="399"/>
    </location>
</feature>
<feature type="transmembrane region" description="Helical" evidence="1">
    <location>
        <begin position="406"/>
        <end position="424"/>
    </location>
</feature>
<dbReference type="EMBL" id="VANR01000002">
    <property type="protein sequence ID" value="TMM31495.1"/>
    <property type="molecule type" value="Genomic_DNA"/>
</dbReference>
<dbReference type="RefSeq" id="WP_138535222.1">
    <property type="nucleotide sequence ID" value="NZ_VANR01000002.1"/>
</dbReference>
<feature type="transmembrane region" description="Helical" evidence="1">
    <location>
        <begin position="65"/>
        <end position="86"/>
    </location>
</feature>
<keyword evidence="1" id="KW-0812">Transmembrane</keyword>
<evidence type="ECO:0000313" key="2">
    <source>
        <dbReference type="EMBL" id="TMM31495.1"/>
    </source>
</evidence>
<reference evidence="2 3" key="1">
    <citation type="submission" date="2019-05" db="EMBL/GenBank/DDBJ databases">
        <title>Polaribacter aestuariivivens sp. nov., isolated from a tidal flat.</title>
        <authorList>
            <person name="Yoon J.-H."/>
        </authorList>
    </citation>
    <scope>NUCLEOTIDE SEQUENCE [LARGE SCALE GENOMIC DNA]</scope>
    <source>
        <strain evidence="2 3">DBTF-3</strain>
    </source>
</reference>